<dbReference type="PANTHER" id="PTHR43591">
    <property type="entry name" value="METHYLTRANSFERASE"/>
    <property type="match status" value="1"/>
</dbReference>
<gene>
    <name evidence="2" type="ORF">BIP78_0901</name>
</gene>
<dbReference type="InterPro" id="IPR004948">
    <property type="entry name" value="Nuc-triphosphatase_THEP1"/>
</dbReference>
<organism evidence="2 3">
    <name type="scientific">Bipolaricaulis sibiricus</name>
    <dbReference type="NCBI Taxonomy" id="2501609"/>
    <lineage>
        <taxon>Bacteria</taxon>
        <taxon>Candidatus Bipolaricaulota</taxon>
        <taxon>Candidatus Bipolaricaulia</taxon>
        <taxon>Candidatus Bipolaricaulales</taxon>
        <taxon>Candidatus Bipolaricaulaceae</taxon>
        <taxon>Candidatus Bipolaricaulis</taxon>
    </lineage>
</organism>
<dbReference type="Proteomes" id="UP000287233">
    <property type="component" value="Chromosome"/>
</dbReference>
<dbReference type="Pfam" id="PF13649">
    <property type="entry name" value="Methyltransf_25"/>
    <property type="match status" value="1"/>
</dbReference>
<feature type="domain" description="Methyltransferase" evidence="1">
    <location>
        <begin position="165"/>
        <end position="252"/>
    </location>
</feature>
<evidence type="ECO:0000259" key="1">
    <source>
        <dbReference type="Pfam" id="PF13649"/>
    </source>
</evidence>
<dbReference type="GO" id="GO:0017111">
    <property type="term" value="F:ribonucleoside triphosphate phosphatase activity"/>
    <property type="evidence" value="ECO:0007669"/>
    <property type="project" value="InterPro"/>
</dbReference>
<dbReference type="EMBL" id="CP034928">
    <property type="protein sequence ID" value="QAA76667.1"/>
    <property type="molecule type" value="Genomic_DNA"/>
</dbReference>
<name>A0A410FUA3_BIPS1</name>
<evidence type="ECO:0000313" key="2">
    <source>
        <dbReference type="EMBL" id="QAA76667.1"/>
    </source>
</evidence>
<dbReference type="AlphaFoldDB" id="A0A410FUA3"/>
<dbReference type="InterPro" id="IPR029063">
    <property type="entry name" value="SAM-dependent_MTases_sf"/>
</dbReference>
<dbReference type="InterPro" id="IPR027417">
    <property type="entry name" value="P-loop_NTPase"/>
</dbReference>
<dbReference type="Gene3D" id="3.40.50.300">
    <property type="entry name" value="P-loop containing nucleotide triphosphate hydrolases"/>
    <property type="match status" value="1"/>
</dbReference>
<reference evidence="3" key="1">
    <citation type="submission" date="2018-12" db="EMBL/GenBank/DDBJ databases">
        <title>Complete genome sequence of an uncultured bacterium of the candidate phylum Bipolaricaulota.</title>
        <authorList>
            <person name="Kadnikov V.V."/>
            <person name="Mardanov A.V."/>
            <person name="Beletsky A.V."/>
            <person name="Frank Y.A."/>
            <person name="Karnachuk O.V."/>
            <person name="Ravin N.V."/>
        </authorList>
    </citation>
    <scope>NUCLEOTIDE SEQUENCE [LARGE SCALE GENOMIC DNA]</scope>
</reference>
<dbReference type="SUPFAM" id="SSF53335">
    <property type="entry name" value="S-adenosyl-L-methionine-dependent methyltransferases"/>
    <property type="match status" value="1"/>
</dbReference>
<sequence>MGYQVRNLATGEERSLCSLDPPGIPFRRFFFSPDGLAFANAALERASQEADVVVVDEVGPLELAGEGFTPGLRVALASGAFLVLTVRPSLVDRVRTQAGLAEAAVVDLDISHPPPRTRDGTRALFDAMAATYDRGDGQAGPLAGSAESIARSAALVQVQAGERLLDIGVGTGAFAERVARLGAEVWGVDLSPQMLARCREVHPDYHLCEGHFLSLPVPDGSFHAIISSFAFHHLAPPEYAPAFEEILRVLVAGRRFVLLDILFASEADRDAARAGLGDLWDEEEIYPLIPEVVEAATSAGARDVTAHRVGALHWAITGTKPRGP</sequence>
<dbReference type="CDD" id="cd02440">
    <property type="entry name" value="AdoMet_MTases"/>
    <property type="match status" value="1"/>
</dbReference>
<protein>
    <recommendedName>
        <fullName evidence="1">Methyltransferase domain-containing protein</fullName>
    </recommendedName>
</protein>
<dbReference type="KEGG" id="bih:BIP78_0901"/>
<dbReference type="Gene3D" id="3.40.50.150">
    <property type="entry name" value="Vaccinia Virus protein VP39"/>
    <property type="match status" value="1"/>
</dbReference>
<dbReference type="InterPro" id="IPR041698">
    <property type="entry name" value="Methyltransf_25"/>
</dbReference>
<proteinExistence type="predicted"/>
<dbReference type="Pfam" id="PF03266">
    <property type="entry name" value="NTPase_1"/>
    <property type="match status" value="1"/>
</dbReference>
<evidence type="ECO:0000313" key="3">
    <source>
        <dbReference type="Proteomes" id="UP000287233"/>
    </source>
</evidence>
<accession>A0A410FUA3</accession>